<organism evidence="2 3">
    <name type="scientific">Actinomadura rubrisoli</name>
    <dbReference type="NCBI Taxonomy" id="2530368"/>
    <lineage>
        <taxon>Bacteria</taxon>
        <taxon>Bacillati</taxon>
        <taxon>Actinomycetota</taxon>
        <taxon>Actinomycetes</taxon>
        <taxon>Streptosporangiales</taxon>
        <taxon>Thermomonosporaceae</taxon>
        <taxon>Actinomadura</taxon>
    </lineage>
</organism>
<comment type="caution">
    <text evidence="2">The sequence shown here is derived from an EMBL/GenBank/DDBJ whole genome shotgun (WGS) entry which is preliminary data.</text>
</comment>
<accession>A0A4R5AEX2</accession>
<gene>
    <name evidence="2" type="ORF">E1298_36295</name>
</gene>
<name>A0A4R5AEX2_9ACTN</name>
<reference evidence="2 3" key="1">
    <citation type="submission" date="2019-03" db="EMBL/GenBank/DDBJ databases">
        <title>Draft genome sequences of novel Actinobacteria.</title>
        <authorList>
            <person name="Sahin N."/>
            <person name="Ay H."/>
            <person name="Saygin H."/>
        </authorList>
    </citation>
    <scope>NUCLEOTIDE SEQUENCE [LARGE SCALE GENOMIC DNA]</scope>
    <source>
        <strain evidence="2 3">H3C3</strain>
    </source>
</reference>
<evidence type="ECO:0000313" key="3">
    <source>
        <dbReference type="Proteomes" id="UP000294513"/>
    </source>
</evidence>
<dbReference type="Pfam" id="PF07505">
    <property type="entry name" value="DUF5131"/>
    <property type="match status" value="1"/>
</dbReference>
<dbReference type="OrthoDB" id="9787478at2"/>
<evidence type="ECO:0000256" key="1">
    <source>
        <dbReference type="SAM" id="MobiDB-lite"/>
    </source>
</evidence>
<evidence type="ECO:0000313" key="2">
    <source>
        <dbReference type="EMBL" id="TDD70881.1"/>
    </source>
</evidence>
<keyword evidence="3" id="KW-1185">Reference proteome</keyword>
<feature type="region of interest" description="Disordered" evidence="1">
    <location>
        <begin position="317"/>
        <end position="337"/>
    </location>
</feature>
<protein>
    <submittedName>
        <fullName evidence="2">Phage Gp37/Gp68 family protein</fullName>
    </submittedName>
</protein>
<dbReference type="AlphaFoldDB" id="A0A4R5AEX2"/>
<dbReference type="RefSeq" id="WP_131901493.1">
    <property type="nucleotide sequence ID" value="NZ_SMKU01000297.1"/>
</dbReference>
<dbReference type="Proteomes" id="UP000294513">
    <property type="component" value="Unassembled WGS sequence"/>
</dbReference>
<dbReference type="InterPro" id="IPR011101">
    <property type="entry name" value="DUF5131"/>
</dbReference>
<proteinExistence type="predicted"/>
<dbReference type="EMBL" id="SMKU01000297">
    <property type="protein sequence ID" value="TDD70881.1"/>
    <property type="molecule type" value="Genomic_DNA"/>
</dbReference>
<sequence length="337" mass="37649">MSQRSAIEWTDATWNPVTGCDKVSPGCDHCYAETFTERWRGVPGHHFERGFDLVLRPERLGQPLKWRAPRRVFVNSMSDLFHPAVPDEFIAEVFAVMAAAPRHTFQVLTKRHGRLRSLLRSQGFRDLVQGESADLANEGVDVRANNPWENWPLPNVWLGVSAENQRWAEIRIPALVETPAAVRFVSAEPLLGPIDLTRAVWTCGSERGHGLTARYVHAGGCCRRFHGIDWVITGGESGPSARPAHPDWFRSIRDQCQDAGVAFFHKQWGAWVPFDGTPHYPYGPGAYAWILPSGKQSEPGTLGGVWMRRTSKKSAGRLLDGRTHNDMPAGSEAAWRA</sequence>